<feature type="compositionally biased region" description="Polar residues" evidence="1">
    <location>
        <begin position="590"/>
        <end position="602"/>
    </location>
</feature>
<accession>A0A8H8CIV4</accession>
<gene>
    <name evidence="2" type="ORF">JR316_006685</name>
</gene>
<proteinExistence type="predicted"/>
<dbReference type="InterPro" id="IPR046521">
    <property type="entry name" value="DUF6698"/>
</dbReference>
<name>A0A8H8CIV4_PSICU</name>
<dbReference type="Pfam" id="PF20414">
    <property type="entry name" value="DUF6698"/>
    <property type="match status" value="1"/>
</dbReference>
<organism evidence="2">
    <name type="scientific">Psilocybe cubensis</name>
    <name type="common">Psychedelic mushroom</name>
    <name type="synonym">Stropharia cubensis</name>
    <dbReference type="NCBI Taxonomy" id="181762"/>
    <lineage>
        <taxon>Eukaryota</taxon>
        <taxon>Fungi</taxon>
        <taxon>Dikarya</taxon>
        <taxon>Basidiomycota</taxon>
        <taxon>Agaricomycotina</taxon>
        <taxon>Agaricomycetes</taxon>
        <taxon>Agaricomycetidae</taxon>
        <taxon>Agaricales</taxon>
        <taxon>Agaricineae</taxon>
        <taxon>Strophariaceae</taxon>
        <taxon>Psilocybe</taxon>
    </lineage>
</organism>
<dbReference type="AlphaFoldDB" id="A0A8H8CIV4"/>
<evidence type="ECO:0000256" key="1">
    <source>
        <dbReference type="SAM" id="MobiDB-lite"/>
    </source>
</evidence>
<feature type="compositionally biased region" description="Low complexity" evidence="1">
    <location>
        <begin position="40"/>
        <end position="53"/>
    </location>
</feature>
<dbReference type="EMBL" id="JAFIQS010000006">
    <property type="protein sequence ID" value="KAG5168092.1"/>
    <property type="molecule type" value="Genomic_DNA"/>
</dbReference>
<feature type="region of interest" description="Disordered" evidence="1">
    <location>
        <begin position="491"/>
        <end position="510"/>
    </location>
</feature>
<feature type="compositionally biased region" description="Basic and acidic residues" evidence="1">
    <location>
        <begin position="576"/>
        <end position="587"/>
    </location>
</feature>
<reference evidence="2" key="1">
    <citation type="submission" date="2021-02" db="EMBL/GenBank/DDBJ databases">
        <title>Psilocybe cubensis genome.</title>
        <authorList>
            <person name="Mckernan K.J."/>
            <person name="Crawford S."/>
            <person name="Trippe A."/>
            <person name="Kane L.T."/>
            <person name="Mclaughlin S."/>
        </authorList>
    </citation>
    <scope>NUCLEOTIDE SEQUENCE [LARGE SCALE GENOMIC DNA]</scope>
    <source>
        <strain evidence="2">MGC-MH-2018</strain>
    </source>
</reference>
<sequence length="659" mass="71992">MSCRRIQPQGAGARAESRSTFSPTQPVVAASLTPNSEQHSVASDASSGSRSAPVSAASSFSMPRILDSAQLYQAYCGLQQEVSALKAQNTALKAELADMKLEQRHSANALDSSSTDMSSDVKKWGRYFSLFFNTFVTVSTFASTLPKVLFASDSATRYLTDANEAIGPTVELYEQIPLKYHPIMKLAAQSKGKKFVKLFRDAISASHSTSISQLRNNSGPIIFNLPSAYFESDFSSKRIAVPEIRALLGYNADFADSEEGKKFPEKAYARFPPVLCKDEDSSKVENRFRNGKLFMVARAIIFGKKAAKAKSLAIGREPSYYLRSDMPAATTFGLIALISGITRFTLSPDTRFDNGGVGPETGIDYTGDINYYKKYLTVLRDDPSTASYVNRLLKEWDAEVFSTHNAAMKRSSDDADREVIDMDNISDEIEQDIQRLHVAEAATNTDQINDTMQDLECDTMANNRSTDLQPEDPDFIPNPIALGRAQSFLDHEHQSNSDRGSNFDIDDDQGSWADNDCIHIQEPAAEAEYVNIPEKEIHTTSSSRALDNLSVSPFQPALNSAKSSATPAGLTAYSEPPRRSTRSDTIRTTKANVDTPGSSDSFNPMLQAVDPANCHPLLMHSDSAAAVNHGSLEASAQEKAPPKRGTKTAARGRGKNGRK</sequence>
<feature type="region of interest" description="Disordered" evidence="1">
    <location>
        <begin position="558"/>
        <end position="602"/>
    </location>
</feature>
<protein>
    <submittedName>
        <fullName evidence="2">Uncharacterized protein</fullName>
    </submittedName>
</protein>
<feature type="region of interest" description="Disordered" evidence="1">
    <location>
        <begin position="626"/>
        <end position="659"/>
    </location>
</feature>
<evidence type="ECO:0000313" key="2">
    <source>
        <dbReference type="EMBL" id="KAG5168092.1"/>
    </source>
</evidence>
<feature type="region of interest" description="Disordered" evidence="1">
    <location>
        <begin position="1"/>
        <end position="53"/>
    </location>
</feature>
<comment type="caution">
    <text evidence="2">The sequence shown here is derived from an EMBL/GenBank/DDBJ whole genome shotgun (WGS) entry which is preliminary data.</text>
</comment>
<feature type="compositionally biased region" description="Basic residues" evidence="1">
    <location>
        <begin position="642"/>
        <end position="659"/>
    </location>
</feature>